<keyword evidence="4" id="KW-0808">Transferase</keyword>
<comment type="caution">
    <text evidence="7">The sequence shown here is derived from an EMBL/GenBank/DDBJ whole genome shotgun (WGS) entry which is preliminary data.</text>
</comment>
<evidence type="ECO:0000313" key="8">
    <source>
        <dbReference type="Proteomes" id="UP000604825"/>
    </source>
</evidence>
<comment type="similarity">
    <text evidence="1">Belongs to the glycogen phosphorylase family.</text>
</comment>
<dbReference type="PANTHER" id="PTHR43025">
    <property type="entry name" value="MONOGALACTOSYLDIACYLGLYCEROL SYNTHASE"/>
    <property type="match status" value="1"/>
</dbReference>
<dbReference type="AlphaFoldDB" id="A0A811QF16"/>
<feature type="compositionally biased region" description="Basic and acidic residues" evidence="5">
    <location>
        <begin position="466"/>
        <end position="475"/>
    </location>
</feature>
<dbReference type="InterPro" id="IPR009695">
    <property type="entry name" value="Diacylglyc_glucosyltr_N"/>
</dbReference>
<keyword evidence="8" id="KW-1185">Reference proteome</keyword>
<evidence type="ECO:0000259" key="6">
    <source>
        <dbReference type="Pfam" id="PF06925"/>
    </source>
</evidence>
<dbReference type="Pfam" id="PF00343">
    <property type="entry name" value="Phosphorylase"/>
    <property type="match status" value="1"/>
</dbReference>
<evidence type="ECO:0000256" key="2">
    <source>
        <dbReference type="ARBA" id="ARBA00006962"/>
    </source>
</evidence>
<name>A0A811QF16_9POAL</name>
<feature type="region of interest" description="Disordered" evidence="5">
    <location>
        <begin position="429"/>
        <end position="486"/>
    </location>
</feature>
<feature type="compositionally biased region" description="Polar residues" evidence="5">
    <location>
        <begin position="441"/>
        <end position="457"/>
    </location>
</feature>
<dbReference type="Pfam" id="PF06925">
    <property type="entry name" value="MGDG_synth"/>
    <property type="match status" value="1"/>
</dbReference>
<feature type="region of interest" description="Disordered" evidence="5">
    <location>
        <begin position="397"/>
        <end position="416"/>
    </location>
</feature>
<proteinExistence type="inferred from homology"/>
<organism evidence="7 8">
    <name type="scientific">Miscanthus lutarioriparius</name>
    <dbReference type="NCBI Taxonomy" id="422564"/>
    <lineage>
        <taxon>Eukaryota</taxon>
        <taxon>Viridiplantae</taxon>
        <taxon>Streptophyta</taxon>
        <taxon>Embryophyta</taxon>
        <taxon>Tracheophyta</taxon>
        <taxon>Spermatophyta</taxon>
        <taxon>Magnoliopsida</taxon>
        <taxon>Liliopsida</taxon>
        <taxon>Poales</taxon>
        <taxon>Poaceae</taxon>
        <taxon>PACMAD clade</taxon>
        <taxon>Panicoideae</taxon>
        <taxon>Andropogonodae</taxon>
        <taxon>Andropogoneae</taxon>
        <taxon>Saccharinae</taxon>
        <taxon>Miscanthus</taxon>
    </lineage>
</organism>
<dbReference type="GO" id="GO:0008184">
    <property type="term" value="F:glycogen phosphorylase activity"/>
    <property type="evidence" value="ECO:0007669"/>
    <property type="project" value="InterPro"/>
</dbReference>
<comment type="similarity">
    <text evidence="2">Belongs to the glycosyltransferase 28 family.</text>
</comment>
<feature type="domain" description="Diacylglycerol glucosyltransferase N-terminal" evidence="6">
    <location>
        <begin position="60"/>
        <end position="152"/>
    </location>
</feature>
<protein>
    <recommendedName>
        <fullName evidence="6">Diacylglycerol glucosyltransferase N-terminal domain-containing protein</fullName>
    </recommendedName>
</protein>
<dbReference type="SUPFAM" id="SSF53756">
    <property type="entry name" value="UDP-Glycosyltransferase/glycogen phosphorylase"/>
    <property type="match status" value="2"/>
</dbReference>
<reference evidence="7" key="1">
    <citation type="submission" date="2020-10" db="EMBL/GenBank/DDBJ databases">
        <authorList>
            <person name="Han B."/>
            <person name="Lu T."/>
            <person name="Zhao Q."/>
            <person name="Huang X."/>
            <person name="Zhao Y."/>
        </authorList>
    </citation>
    <scope>NUCLEOTIDE SEQUENCE</scope>
</reference>
<evidence type="ECO:0000256" key="5">
    <source>
        <dbReference type="SAM" id="MobiDB-lite"/>
    </source>
</evidence>
<dbReference type="Gene3D" id="3.40.50.2000">
    <property type="entry name" value="Glycogen Phosphorylase B"/>
    <property type="match status" value="2"/>
</dbReference>
<accession>A0A811QF16</accession>
<gene>
    <name evidence="7" type="ORF">NCGR_LOCUS38893</name>
</gene>
<keyword evidence="3" id="KW-0328">Glycosyltransferase</keyword>
<evidence type="ECO:0000256" key="4">
    <source>
        <dbReference type="ARBA" id="ARBA00022679"/>
    </source>
</evidence>
<dbReference type="GO" id="GO:0016020">
    <property type="term" value="C:membrane"/>
    <property type="evidence" value="ECO:0007669"/>
    <property type="project" value="GOC"/>
</dbReference>
<dbReference type="PANTHER" id="PTHR43025:SF3">
    <property type="entry name" value="MONOGALACTOSYLDIACYLGLYCEROL SYNTHASE 1, CHLOROPLASTIC"/>
    <property type="match status" value="1"/>
</dbReference>
<dbReference type="GO" id="GO:0009247">
    <property type="term" value="P:glycolipid biosynthetic process"/>
    <property type="evidence" value="ECO:0007669"/>
    <property type="project" value="InterPro"/>
</dbReference>
<dbReference type="GO" id="GO:0005975">
    <property type="term" value="P:carbohydrate metabolic process"/>
    <property type="evidence" value="ECO:0007669"/>
    <property type="project" value="InterPro"/>
</dbReference>
<dbReference type="Proteomes" id="UP000604825">
    <property type="component" value="Unassembled WGS sequence"/>
</dbReference>
<evidence type="ECO:0000256" key="3">
    <source>
        <dbReference type="ARBA" id="ARBA00022676"/>
    </source>
</evidence>
<dbReference type="EMBL" id="CAJGYO010000009">
    <property type="protein sequence ID" value="CAD6255299.1"/>
    <property type="molecule type" value="Genomic_DNA"/>
</dbReference>
<dbReference type="OrthoDB" id="77607at2759"/>
<evidence type="ECO:0000256" key="1">
    <source>
        <dbReference type="ARBA" id="ARBA00006047"/>
    </source>
</evidence>
<dbReference type="InterPro" id="IPR050519">
    <property type="entry name" value="Glycosyltransf_28_UgtP"/>
</dbReference>
<feature type="region of interest" description="Disordered" evidence="5">
    <location>
        <begin position="363"/>
        <end position="390"/>
    </location>
</feature>
<evidence type="ECO:0000313" key="7">
    <source>
        <dbReference type="EMBL" id="CAD6255299.1"/>
    </source>
</evidence>
<dbReference type="InterPro" id="IPR000811">
    <property type="entry name" value="Glyco_trans_35"/>
</dbReference>
<sequence>MEDKDCCIFSQCFFCTPDYITPETAQVANEFDEDEVESLRRTPLAQNLRRSQRTIEARCTEREVAKGLLKYQPDVIISVHPLMQHVPLRILRSKGLLDKIPFTTVITDLSTCHPTWFHKLVTRCYCPSIEVEKRALKAGLKPSQIKVYGLPVRPSFVKPIRPKDEQRRELGMDEDLPAVLLMGGGEGMGPIEAIAKALGDSLYDENLGEPTGQILVICVRNKKLANRLQSINWKVPVQVKGFVTKMEECMGACDCIITKKLGYSSKVTRMEDGIRKVLGGKSGSVTRSSLAQRVISGTLPGFAASSRWCHWSQVSLGEDHTIPKIVKLDFQSNDNLNLGGVKNVQTVSCPDLHVSVPKAVPYKSKGYPLSETTAPDLHLSERESKQYQCQRNPSREFFDYGEEDGAPTPVPKDLSTSQNVASSIHTKVKGVPDGFFDHNKTGSGMQPNEPSSETAQAKGSLPKGLFDNKDADLRARGIQPQKVDMNDAYKEFEKEIQEDLREVDDRLEEEEIDAAAEREEYLTLEQHRKWVGGEVLKALAYDVPIPGYKIKNAISLRLWEAKATAEDFNLFQFNDGQYESAAQLHARAQQVFYLEKRLMSLSITLQICAVLFPVMLQKKESF</sequence>